<dbReference type="GO" id="GO:0005524">
    <property type="term" value="F:ATP binding"/>
    <property type="evidence" value="ECO:0007669"/>
    <property type="project" value="UniProtKB-KW"/>
</dbReference>
<proteinExistence type="inferred from homology"/>
<feature type="domain" description="ABC transporter" evidence="6">
    <location>
        <begin position="1"/>
        <end position="237"/>
    </location>
</feature>
<comment type="caution">
    <text evidence="7">The sequence shown here is derived from an EMBL/GenBank/DDBJ whole genome shotgun (WGS) entry which is preliminary data.</text>
</comment>
<keyword evidence="3" id="KW-0813">Transport</keyword>
<keyword evidence="8" id="KW-1185">Reference proteome</keyword>
<dbReference type="Pfam" id="PF08352">
    <property type="entry name" value="oligo_HPY"/>
    <property type="match status" value="2"/>
</dbReference>
<comment type="similarity">
    <text evidence="2">Belongs to the ABC transporter superfamily.</text>
</comment>
<dbReference type="InterPro" id="IPR013563">
    <property type="entry name" value="Oligopep_ABC_C"/>
</dbReference>
<dbReference type="InterPro" id="IPR017871">
    <property type="entry name" value="ABC_transporter-like_CS"/>
</dbReference>
<dbReference type="CDD" id="cd03257">
    <property type="entry name" value="ABC_NikE_OppD_transporters"/>
    <property type="match status" value="2"/>
</dbReference>
<keyword evidence="5 7" id="KW-0067">ATP-binding</keyword>
<comment type="subcellular location">
    <subcellularLocation>
        <location evidence="1">Cell inner membrane</location>
        <topology evidence="1">Peripheral membrane protein</topology>
    </subcellularLocation>
</comment>
<dbReference type="NCBIfam" id="NF008453">
    <property type="entry name" value="PRK11308.1"/>
    <property type="match status" value="2"/>
</dbReference>
<reference evidence="7" key="2">
    <citation type="submission" date="2020-09" db="EMBL/GenBank/DDBJ databases">
        <authorList>
            <person name="Sun Q."/>
            <person name="Sedlacek I."/>
        </authorList>
    </citation>
    <scope>NUCLEOTIDE SEQUENCE</scope>
    <source>
        <strain evidence="7">CCM 7897</strain>
    </source>
</reference>
<organism evidence="7 8">
    <name type="scientific">Azorhizobium oxalatiphilum</name>
    <dbReference type="NCBI Taxonomy" id="980631"/>
    <lineage>
        <taxon>Bacteria</taxon>
        <taxon>Pseudomonadati</taxon>
        <taxon>Pseudomonadota</taxon>
        <taxon>Alphaproteobacteria</taxon>
        <taxon>Hyphomicrobiales</taxon>
        <taxon>Xanthobacteraceae</taxon>
        <taxon>Azorhizobium</taxon>
    </lineage>
</organism>
<dbReference type="InterPro" id="IPR003439">
    <property type="entry name" value="ABC_transporter-like_ATP-bd"/>
</dbReference>
<evidence type="ECO:0000256" key="3">
    <source>
        <dbReference type="ARBA" id="ARBA00022448"/>
    </source>
</evidence>
<dbReference type="InterPro" id="IPR003593">
    <property type="entry name" value="AAA+_ATPase"/>
</dbReference>
<dbReference type="InterPro" id="IPR027417">
    <property type="entry name" value="P-loop_NTPase"/>
</dbReference>
<dbReference type="Gene3D" id="3.40.50.300">
    <property type="entry name" value="P-loop containing nucleotide triphosphate hydrolases"/>
    <property type="match status" value="2"/>
</dbReference>
<evidence type="ECO:0000259" key="6">
    <source>
        <dbReference type="PROSITE" id="PS50893"/>
    </source>
</evidence>
<dbReference type="Pfam" id="PF00005">
    <property type="entry name" value="ABC_tran"/>
    <property type="match status" value="2"/>
</dbReference>
<dbReference type="SUPFAM" id="SSF52540">
    <property type="entry name" value="P-loop containing nucleoside triphosphate hydrolases"/>
    <property type="match status" value="2"/>
</dbReference>
<name>A0A917F583_9HYPH</name>
<evidence type="ECO:0000256" key="1">
    <source>
        <dbReference type="ARBA" id="ARBA00004417"/>
    </source>
</evidence>
<sequence length="537" mass="57758">MPSPQVVRDVSFHLAAGRTLGIVGESGAGKSVLLRALIGLLPDGMRASGTVAFEGRDLLRLSEADMCRVRGARIGMIFQEPMSALNPARRVGEQIAEGIRWHRGVPAAAARAEALRLLERVRIPDAGRRIDAFPHELSGGQRQRVGIAIALATRPALLLADEPTTALDVTVQAEILDLFDELVAELGVALVIVSHDFGVIARIADDTLVMKDGARVEAGGTADVLRAPGHPYTQRLLAAMPRRAAVPRSSGVAPAEEAPLLQLRGITRDYPVGPTPLWGRREKLRALDGVDLDVPVGSIFGIVGESGSGKSTLARIAMALERPTAGRVQFAGEDLFALPERDLRLRRRQFQMVFQDPYGSLDPRVRIGRTIAEPLDLLPDVPHGAEREKLVAQTLESVGLKAEDARRFPHQFSGGQRQRIAIARAIITRPRLVIADEAVSALDVSVQAQILDLLRELRDSHGITIAFITHNLAVLQAIADHVAVMNRGRIVEAGPARAIFDAPREAYTRRLLAAQPVITAGGRGSRSIPPSPSLPAG</sequence>
<dbReference type="Proteomes" id="UP000606044">
    <property type="component" value="Unassembled WGS sequence"/>
</dbReference>
<dbReference type="AlphaFoldDB" id="A0A917F583"/>
<dbReference type="PROSITE" id="PS00211">
    <property type="entry name" value="ABC_TRANSPORTER_1"/>
    <property type="match status" value="2"/>
</dbReference>
<accession>A0A917F583</accession>
<evidence type="ECO:0000256" key="2">
    <source>
        <dbReference type="ARBA" id="ARBA00005417"/>
    </source>
</evidence>
<evidence type="ECO:0000313" key="7">
    <source>
        <dbReference type="EMBL" id="GGF49355.1"/>
    </source>
</evidence>
<dbReference type="GO" id="GO:0015833">
    <property type="term" value="P:peptide transport"/>
    <property type="evidence" value="ECO:0007669"/>
    <property type="project" value="InterPro"/>
</dbReference>
<evidence type="ECO:0000256" key="5">
    <source>
        <dbReference type="ARBA" id="ARBA00022840"/>
    </source>
</evidence>
<evidence type="ECO:0000313" key="8">
    <source>
        <dbReference type="Proteomes" id="UP000606044"/>
    </source>
</evidence>
<dbReference type="NCBIfam" id="NF007739">
    <property type="entry name" value="PRK10419.1"/>
    <property type="match status" value="2"/>
</dbReference>
<feature type="domain" description="ABC transporter" evidence="6">
    <location>
        <begin position="261"/>
        <end position="512"/>
    </location>
</feature>
<dbReference type="GO" id="GO:0005886">
    <property type="term" value="C:plasma membrane"/>
    <property type="evidence" value="ECO:0007669"/>
    <property type="project" value="UniProtKB-SubCell"/>
</dbReference>
<dbReference type="InterPro" id="IPR050319">
    <property type="entry name" value="ABC_transp_ATP-bind"/>
</dbReference>
<dbReference type="EMBL" id="BMCT01000001">
    <property type="protein sequence ID" value="GGF49355.1"/>
    <property type="molecule type" value="Genomic_DNA"/>
</dbReference>
<gene>
    <name evidence="7" type="ORF">GCM10007301_05730</name>
</gene>
<dbReference type="SMART" id="SM00382">
    <property type="entry name" value="AAA"/>
    <property type="match status" value="2"/>
</dbReference>
<dbReference type="GO" id="GO:0055085">
    <property type="term" value="P:transmembrane transport"/>
    <property type="evidence" value="ECO:0007669"/>
    <property type="project" value="UniProtKB-ARBA"/>
</dbReference>
<dbReference type="PROSITE" id="PS50893">
    <property type="entry name" value="ABC_TRANSPORTER_2"/>
    <property type="match status" value="2"/>
</dbReference>
<dbReference type="PANTHER" id="PTHR43776:SF7">
    <property type="entry name" value="D,D-DIPEPTIDE TRANSPORT ATP-BINDING PROTEIN DDPF-RELATED"/>
    <property type="match status" value="1"/>
</dbReference>
<dbReference type="FunFam" id="3.40.50.300:FF:000016">
    <property type="entry name" value="Oligopeptide ABC transporter ATP-binding component"/>
    <property type="match status" value="1"/>
</dbReference>
<dbReference type="GO" id="GO:0016887">
    <property type="term" value="F:ATP hydrolysis activity"/>
    <property type="evidence" value="ECO:0007669"/>
    <property type="project" value="InterPro"/>
</dbReference>
<protein>
    <submittedName>
        <fullName evidence="7">ABC transporter ATP-binding protein</fullName>
    </submittedName>
</protein>
<dbReference type="PANTHER" id="PTHR43776">
    <property type="entry name" value="TRANSPORT ATP-BINDING PROTEIN"/>
    <property type="match status" value="1"/>
</dbReference>
<keyword evidence="4" id="KW-0547">Nucleotide-binding</keyword>
<evidence type="ECO:0000256" key="4">
    <source>
        <dbReference type="ARBA" id="ARBA00022741"/>
    </source>
</evidence>
<reference evidence="7" key="1">
    <citation type="journal article" date="2014" name="Int. J. Syst. Evol. Microbiol.">
        <title>Complete genome sequence of Corynebacterium casei LMG S-19264T (=DSM 44701T), isolated from a smear-ripened cheese.</title>
        <authorList>
            <consortium name="US DOE Joint Genome Institute (JGI-PGF)"/>
            <person name="Walter F."/>
            <person name="Albersmeier A."/>
            <person name="Kalinowski J."/>
            <person name="Ruckert C."/>
        </authorList>
    </citation>
    <scope>NUCLEOTIDE SEQUENCE</scope>
    <source>
        <strain evidence="7">CCM 7897</strain>
    </source>
</reference>